<proteinExistence type="predicted"/>
<name>A0A6J5SK38_9CAUD</name>
<reference evidence="1" key="1">
    <citation type="submission" date="2020-05" db="EMBL/GenBank/DDBJ databases">
        <authorList>
            <person name="Chiriac C."/>
            <person name="Salcher M."/>
            <person name="Ghai R."/>
            <person name="Kavagutti S V."/>
        </authorList>
    </citation>
    <scope>NUCLEOTIDE SEQUENCE</scope>
</reference>
<gene>
    <name evidence="1" type="ORF">UFOVP1454_56</name>
</gene>
<protein>
    <submittedName>
        <fullName evidence="1">Uncharacterized protein</fullName>
    </submittedName>
</protein>
<accession>A0A6J5SK38</accession>
<dbReference type="EMBL" id="LR797414">
    <property type="protein sequence ID" value="CAB4214630.1"/>
    <property type="molecule type" value="Genomic_DNA"/>
</dbReference>
<evidence type="ECO:0000313" key="1">
    <source>
        <dbReference type="EMBL" id="CAB4214630.1"/>
    </source>
</evidence>
<sequence>MTTSLYPETRTEKDVLRNMQEIARIRETEDVSDFQNLNNRFVLGRARGVTRAAPSSNSDVLSTDEVGDYVNDGTYEYKLLNISGTLKWDRRTLSVAW</sequence>
<organism evidence="1">
    <name type="scientific">uncultured Caudovirales phage</name>
    <dbReference type="NCBI Taxonomy" id="2100421"/>
    <lineage>
        <taxon>Viruses</taxon>
        <taxon>Duplodnaviria</taxon>
        <taxon>Heunggongvirae</taxon>
        <taxon>Uroviricota</taxon>
        <taxon>Caudoviricetes</taxon>
        <taxon>Peduoviridae</taxon>
        <taxon>Maltschvirus</taxon>
        <taxon>Maltschvirus maltsch</taxon>
    </lineage>
</organism>